<keyword evidence="3" id="KW-1185">Reference proteome</keyword>
<proteinExistence type="predicted"/>
<name>A0A6N1X4D0_9BURK</name>
<evidence type="ECO:0000313" key="2">
    <source>
        <dbReference type="EMBL" id="QKV52635.1"/>
    </source>
</evidence>
<organism evidence="2 3">
    <name type="scientific">Comamonas antarctica</name>
    <dbReference type="NCBI Taxonomy" id="2743470"/>
    <lineage>
        <taxon>Bacteria</taxon>
        <taxon>Pseudomonadati</taxon>
        <taxon>Pseudomonadota</taxon>
        <taxon>Betaproteobacteria</taxon>
        <taxon>Burkholderiales</taxon>
        <taxon>Comamonadaceae</taxon>
        <taxon>Comamonas</taxon>
    </lineage>
</organism>
<dbReference type="Proteomes" id="UP000509579">
    <property type="component" value="Chromosome"/>
</dbReference>
<dbReference type="InterPro" id="IPR052726">
    <property type="entry name" value="Phage_Baseplate_Hub"/>
</dbReference>
<reference evidence="2 3" key="1">
    <citation type="submission" date="2020-06" db="EMBL/GenBank/DDBJ databases">
        <title>Acidovorax antarctica sp. nov., isolated from Corinth ice sheet soil, Antarctic Fields Peninsula.</title>
        <authorList>
            <person name="Xu Q."/>
            <person name="Peng F."/>
        </authorList>
    </citation>
    <scope>NUCLEOTIDE SEQUENCE [LARGE SCALE GENOMIC DNA]</scope>
    <source>
        <strain evidence="2 3">16-35-5</strain>
    </source>
</reference>
<feature type="region of interest" description="Disordered" evidence="1">
    <location>
        <begin position="1"/>
        <end position="22"/>
    </location>
</feature>
<gene>
    <name evidence="2" type="ORF">HUK68_06805</name>
</gene>
<dbReference type="KEGG" id="aant:HUK68_06805"/>
<accession>A0A6N1X4D0</accession>
<dbReference type="PANTHER" id="PTHR35862:SF3">
    <property type="entry name" value="FELS-2 PROPHAGE PROTEIN"/>
    <property type="match status" value="1"/>
</dbReference>
<protein>
    <submittedName>
        <fullName evidence="2">Late control protein</fullName>
    </submittedName>
</protein>
<evidence type="ECO:0000256" key="1">
    <source>
        <dbReference type="SAM" id="MobiDB-lite"/>
    </source>
</evidence>
<dbReference type="Pfam" id="PF05954">
    <property type="entry name" value="Phage_GPD"/>
    <property type="match status" value="1"/>
</dbReference>
<dbReference type="AlphaFoldDB" id="A0A6N1X4D0"/>
<dbReference type="PANTHER" id="PTHR35862">
    <property type="entry name" value="FELS-2 PROPHAGE PROTEIN"/>
    <property type="match status" value="1"/>
</dbReference>
<evidence type="ECO:0000313" key="3">
    <source>
        <dbReference type="Proteomes" id="UP000509579"/>
    </source>
</evidence>
<dbReference type="RefSeq" id="WP_175503515.1">
    <property type="nucleotide sequence ID" value="NZ_CP054840.1"/>
</dbReference>
<dbReference type="EMBL" id="CP054840">
    <property type="protein sequence ID" value="QKV52635.1"/>
    <property type="molecule type" value="Genomic_DNA"/>
</dbReference>
<dbReference type="SUPFAM" id="SSF69279">
    <property type="entry name" value="Phage tail proteins"/>
    <property type="match status" value="1"/>
</dbReference>
<sequence length="383" mass="41682">MSDVSDIDATLPKASTTGRRRGRTLSHLRPIWQITVKGQDISARLNPRLVSLTITDNRDGEADEVEIVISDHDCAVELPETGAPLTVAIGWTVSPSTGPFQAATQAEMGDFPLGLVDKGSYSIQAVEYSGSPDTITLRARAANLLDELRTIKDRSWHKTTLGTIVRSIAAQNKLKVSIDKEIAGRKVPHADQAHESDASFLRRLGRQFDCMCNIKGGTLLFSQARKTRTPSGKDLPTASIVRSDGDQHRWARSDRDAYSGVKAYYNNVKRGTRSSVVAGISGRAKTLRQTFASQADALAAARAEWLRIQRGIYSFDIALAYGRADLMPQRPVVVSGYKPQIDKTAWIITAVRHSLSSSGYTSQITLETLQAEGVDGGDEAGED</sequence>